<evidence type="ECO:0000256" key="4">
    <source>
        <dbReference type="ARBA" id="ARBA00023143"/>
    </source>
</evidence>
<dbReference type="GO" id="GO:0009421">
    <property type="term" value="C:bacterial-type flagellum filament cap"/>
    <property type="evidence" value="ECO:0007669"/>
    <property type="project" value="InterPro"/>
</dbReference>
<organism evidence="8 9">
    <name type="scientific">Mariprofundus ferrooxydans PV-1</name>
    <dbReference type="NCBI Taxonomy" id="314345"/>
    <lineage>
        <taxon>Bacteria</taxon>
        <taxon>Pseudomonadati</taxon>
        <taxon>Pseudomonadota</taxon>
        <taxon>Candidatius Mariprofundia</taxon>
        <taxon>Mariprofundales</taxon>
        <taxon>Mariprofundaceae</taxon>
        <taxon>Mariprofundus</taxon>
    </lineage>
</organism>
<dbReference type="PANTHER" id="PTHR30288:SF0">
    <property type="entry name" value="FLAGELLAR HOOK-ASSOCIATED PROTEIN 2"/>
    <property type="match status" value="1"/>
</dbReference>
<feature type="domain" description="Flagellar hook-associated protein 2 N-terminal" evidence="6">
    <location>
        <begin position="17"/>
        <end position="118"/>
    </location>
</feature>
<dbReference type="eggNOG" id="COG1345">
    <property type="taxonomic scope" value="Bacteria"/>
</dbReference>
<sequence length="785" mass="79317">MATTSSIASLISGQVAGFDAQGAVDGLLGVRKFEISQLQKKQDTITARQDALLQINNAVSGLRSTAIGMADSTAFFGYTASLASSSSAVSASSLLDVSGTSGVSAGQHNIIVSQVAQAERISSSVAVKDSTGTAVASASTVMNLSGSFQLAGSTVTVSPSDSLNDIAANINQLNTGASATGVSASVMKVGTNDFRLILASDTTGATGFTLSGANLDAAGPLAALQLGATGQTNAYQSLQLAQDAQISIDGLSLTRSTNIITDALSGVTLSLKQADPAVTVSMNIGIDQQALRANVQSFVDAYNSLQTMISDQFKFDPKTNTSGLLSGDPLLTTIQSNLSNSLFKSVPGLASDRNSLVMIGVEPDMNGQLMINENRFGTFLANDPTAIRDVFVAQGSSTNNSLQFLTNGLTTPSGTYSVNVTQAASKAVLTGTTDLTPGLAANETVTITDTGTSRQAAINLTAGQTQSQIISALNAELSTDYTEQHQLSTALTAGGLPATGSTTLSALGLGVAAGDTISISGTRRSGVAVNSSFTVLNPATDTVSTLLTAIQSAFNQEVGATIDATGKVTLTDITTGDSQLSVALTANNQGGGTLAFGADTIVTNGRYALPEQAVASGNMISIESKSYGGGSGFSLSQSANGLGIANQTIAGTDVAGSINGLAATGSGQMLTGISGNVDGLSLLYTGTTTGAVGNLTVGIGIASALDGILNQYSNPVTGLIQNSMTQEQATFDSMTAKIDALTRQMEQQRVSLTNQFSSMQQAMASLQNSSSFLSQASGLASARAA</sequence>
<feature type="domain" description="Flagellar hook-associated protein 2 C-terminal" evidence="7">
    <location>
        <begin position="241"/>
        <end position="432"/>
    </location>
</feature>
<dbReference type="GO" id="GO:0009424">
    <property type="term" value="C:bacterial-type flagellum hook"/>
    <property type="evidence" value="ECO:0007669"/>
    <property type="project" value="UniProtKB-UniRule"/>
</dbReference>
<dbReference type="GO" id="GO:0071973">
    <property type="term" value="P:bacterial-type flagellum-dependent cell motility"/>
    <property type="evidence" value="ECO:0007669"/>
    <property type="project" value="TreeGrafter"/>
</dbReference>
<comment type="function">
    <text evidence="5">Required for morphogenesis and for the elongation of the flagellar filament by facilitating polymerization of the flagellin monomers at the tip of growing filament. Forms a capping structure, which prevents flagellin subunits (transported through the central channel of the flagellum) from leaking out without polymerization at the distal end.</text>
</comment>
<dbReference type="HOGENOM" id="CLU_357080_0_0_0"/>
<dbReference type="InParanoid" id="Q0F276"/>
<keyword evidence="5" id="KW-0964">Secreted</keyword>
<reference evidence="8 9" key="1">
    <citation type="submission" date="2006-09" db="EMBL/GenBank/DDBJ databases">
        <authorList>
            <person name="Emerson D."/>
            <person name="Ferriera S."/>
            <person name="Johnson J."/>
            <person name="Kravitz S."/>
            <person name="Halpern A."/>
            <person name="Remington K."/>
            <person name="Beeson K."/>
            <person name="Tran B."/>
            <person name="Rogers Y.-H."/>
            <person name="Friedman R."/>
            <person name="Venter J.C."/>
        </authorList>
    </citation>
    <scope>NUCLEOTIDE SEQUENCE [LARGE SCALE GENOMIC DNA]</scope>
    <source>
        <strain evidence="8 9">PV-1</strain>
    </source>
</reference>
<dbReference type="InterPro" id="IPR003481">
    <property type="entry name" value="FliD_N"/>
</dbReference>
<dbReference type="EMBL" id="AATS01000002">
    <property type="protein sequence ID" value="EAU55674.1"/>
    <property type="molecule type" value="Genomic_DNA"/>
</dbReference>
<dbReference type="Proteomes" id="UP000005297">
    <property type="component" value="Unassembled WGS sequence"/>
</dbReference>
<evidence type="ECO:0000259" key="7">
    <source>
        <dbReference type="Pfam" id="PF07195"/>
    </source>
</evidence>
<accession>Q0F276</accession>
<gene>
    <name evidence="8" type="ORF">SPV1_01962</name>
</gene>
<keyword evidence="8" id="KW-0969">Cilium</keyword>
<evidence type="ECO:0000256" key="5">
    <source>
        <dbReference type="RuleBase" id="RU362066"/>
    </source>
</evidence>
<dbReference type="Pfam" id="PF02465">
    <property type="entry name" value="FliD_N"/>
    <property type="match status" value="1"/>
</dbReference>
<dbReference type="STRING" id="314344.AL013_01080"/>
<dbReference type="PANTHER" id="PTHR30288">
    <property type="entry name" value="FLAGELLAR CAP/ASSEMBLY PROTEIN FLID"/>
    <property type="match status" value="1"/>
</dbReference>
<dbReference type="GO" id="GO:0007155">
    <property type="term" value="P:cell adhesion"/>
    <property type="evidence" value="ECO:0007669"/>
    <property type="project" value="InterPro"/>
</dbReference>
<dbReference type="InterPro" id="IPR010809">
    <property type="entry name" value="FliD_C"/>
</dbReference>
<dbReference type="GO" id="GO:0005576">
    <property type="term" value="C:extracellular region"/>
    <property type="evidence" value="ECO:0007669"/>
    <property type="project" value="UniProtKB-SubCell"/>
</dbReference>
<evidence type="ECO:0000313" key="8">
    <source>
        <dbReference type="EMBL" id="EAU55674.1"/>
    </source>
</evidence>
<keyword evidence="8" id="KW-0966">Cell projection</keyword>
<comment type="subunit">
    <text evidence="2 5">Homopentamer.</text>
</comment>
<dbReference type="RefSeq" id="WP_009850693.1">
    <property type="nucleotide sequence ID" value="NZ_DS022295.1"/>
</dbReference>
<keyword evidence="4 5" id="KW-0975">Bacterial flagellum</keyword>
<dbReference type="Pfam" id="PF07195">
    <property type="entry name" value="FliD_C"/>
    <property type="match status" value="2"/>
</dbReference>
<dbReference type="AlphaFoldDB" id="Q0F276"/>
<evidence type="ECO:0000256" key="2">
    <source>
        <dbReference type="ARBA" id="ARBA00011255"/>
    </source>
</evidence>
<comment type="subcellular location">
    <subcellularLocation>
        <location evidence="5">Secreted</location>
    </subcellularLocation>
    <subcellularLocation>
        <location evidence="5">Bacterial flagellum</location>
    </subcellularLocation>
</comment>
<protein>
    <recommendedName>
        <fullName evidence="5">Flagellar hook-associated protein 2</fullName>
        <shortName evidence="5">HAP2</shortName>
    </recommendedName>
    <alternativeName>
        <fullName evidence="5">Flagellar cap protein</fullName>
    </alternativeName>
</protein>
<feature type="domain" description="Flagellar hook-associated protein 2 C-terminal" evidence="7">
    <location>
        <begin position="674"/>
        <end position="767"/>
    </location>
</feature>
<proteinExistence type="inferred from homology"/>
<keyword evidence="9" id="KW-1185">Reference proteome</keyword>
<comment type="similarity">
    <text evidence="1 5">Belongs to the FliD family.</text>
</comment>
<name>Q0F276_9PROT</name>
<keyword evidence="3" id="KW-0175">Coiled coil</keyword>
<evidence type="ECO:0000256" key="1">
    <source>
        <dbReference type="ARBA" id="ARBA00009764"/>
    </source>
</evidence>
<keyword evidence="8" id="KW-0282">Flagellum</keyword>
<dbReference type="InterPro" id="IPR040026">
    <property type="entry name" value="FliD"/>
</dbReference>
<evidence type="ECO:0000313" key="9">
    <source>
        <dbReference type="Proteomes" id="UP000005297"/>
    </source>
</evidence>
<comment type="caution">
    <text evidence="8">The sequence shown here is derived from an EMBL/GenBank/DDBJ whole genome shotgun (WGS) entry which is preliminary data.</text>
</comment>
<evidence type="ECO:0000259" key="6">
    <source>
        <dbReference type="Pfam" id="PF02465"/>
    </source>
</evidence>
<dbReference type="OrthoDB" id="9810816at2"/>
<dbReference type="FunCoup" id="Q0F276">
    <property type="interactions" value="37"/>
</dbReference>
<evidence type="ECO:0000256" key="3">
    <source>
        <dbReference type="ARBA" id="ARBA00023054"/>
    </source>
</evidence>